<name>A0A7W7ZJY7_9BACT</name>
<organism evidence="1 2">
    <name type="scientific">Granulicella aggregans</name>
    <dbReference type="NCBI Taxonomy" id="474949"/>
    <lineage>
        <taxon>Bacteria</taxon>
        <taxon>Pseudomonadati</taxon>
        <taxon>Acidobacteriota</taxon>
        <taxon>Terriglobia</taxon>
        <taxon>Terriglobales</taxon>
        <taxon>Acidobacteriaceae</taxon>
        <taxon>Granulicella</taxon>
    </lineage>
</organism>
<keyword evidence="2" id="KW-1185">Reference proteome</keyword>
<evidence type="ECO:0000313" key="1">
    <source>
        <dbReference type="EMBL" id="MBB5060944.1"/>
    </source>
</evidence>
<dbReference type="Proteomes" id="UP000540989">
    <property type="component" value="Unassembled WGS sequence"/>
</dbReference>
<comment type="caution">
    <text evidence="1">The sequence shown here is derived from an EMBL/GenBank/DDBJ whole genome shotgun (WGS) entry which is preliminary data.</text>
</comment>
<dbReference type="AlphaFoldDB" id="A0A7W7ZJY7"/>
<evidence type="ECO:0000313" key="2">
    <source>
        <dbReference type="Proteomes" id="UP000540989"/>
    </source>
</evidence>
<protein>
    <submittedName>
        <fullName evidence="1">Uncharacterized protein</fullName>
    </submittedName>
</protein>
<gene>
    <name evidence="1" type="ORF">HDF16_005680</name>
</gene>
<proteinExistence type="predicted"/>
<sequence length="56" mass="6531">MTVVPMLIRRLLRTKQAATYLSMSEWKLRRLTQTELIPFGQDGWKRNIGRLTAQVG</sequence>
<reference evidence="1 2" key="1">
    <citation type="submission" date="2020-08" db="EMBL/GenBank/DDBJ databases">
        <title>Genomic Encyclopedia of Type Strains, Phase IV (KMG-V): Genome sequencing to study the core and pangenomes of soil and plant-associated prokaryotes.</title>
        <authorList>
            <person name="Whitman W."/>
        </authorList>
    </citation>
    <scope>NUCLEOTIDE SEQUENCE [LARGE SCALE GENOMIC DNA]</scope>
    <source>
        <strain evidence="1 2">M8UP14</strain>
    </source>
</reference>
<accession>A0A7W7ZJY7</accession>
<dbReference type="EMBL" id="JACHIP010000023">
    <property type="protein sequence ID" value="MBB5060944.1"/>
    <property type="molecule type" value="Genomic_DNA"/>
</dbReference>